<dbReference type="EnsemblBacteria" id="ABR80641">
    <property type="protein sequence ID" value="ABR80641"/>
    <property type="gene ID" value="KPN_pKPN6p09260"/>
</dbReference>
<gene>
    <name evidence="1" type="ORF">KPN_pKPN6p09260</name>
</gene>
<organism evidence="1 2">
    <name type="scientific">Klebsiella pneumoniae subsp. pneumoniae (strain ATCC 700721 / MGH 78578)</name>
    <dbReference type="NCBI Taxonomy" id="272620"/>
    <lineage>
        <taxon>Bacteria</taxon>
        <taxon>Pseudomonadati</taxon>
        <taxon>Pseudomonadota</taxon>
        <taxon>Gammaproteobacteria</taxon>
        <taxon>Enterobacterales</taxon>
        <taxon>Enterobacteriaceae</taxon>
        <taxon>Klebsiella/Raoultella group</taxon>
        <taxon>Klebsiella</taxon>
        <taxon>Klebsiella pneumoniae complex</taxon>
    </lineage>
</organism>
<dbReference type="HOGENOM" id="CLU_3382326_0_0_6"/>
<accession>A6TJ68</accession>
<name>A6TJ68_KLEP7</name>
<dbReference type="KEGG" id="kpn:KPN_pKPN6p09260"/>
<proteinExistence type="predicted"/>
<protein>
    <submittedName>
        <fullName evidence="1">Uncharacterized protein</fullName>
    </submittedName>
</protein>
<reference evidence="1 2" key="1">
    <citation type="submission" date="2006-09" db="EMBL/GenBank/DDBJ databases">
        <authorList>
            <consortium name="The Klebsiella pneumonia Genome Sequencing Project"/>
            <person name="McClelland M."/>
            <person name="Sanderson E.K."/>
            <person name="Spieth J."/>
            <person name="Clifton W.S."/>
            <person name="Latreille P."/>
            <person name="Sabo A."/>
            <person name="Pepin K."/>
            <person name="Bhonagiri V."/>
            <person name="Porwollik S."/>
            <person name="Ali J."/>
            <person name="Wilson R.K."/>
        </authorList>
    </citation>
    <scope>NUCLEOTIDE SEQUENCE [LARGE SCALE GENOMIC DNA]</scope>
    <source>
        <strain evidence="2">ATCC 700721 / MGH 78578</strain>
        <plasmid evidence="1 2">pKPN6</plasmid>
    </source>
</reference>
<dbReference type="EMBL" id="CP000651">
    <property type="protein sequence ID" value="ABR80641.1"/>
    <property type="molecule type" value="Genomic_DNA"/>
</dbReference>
<evidence type="ECO:0000313" key="1">
    <source>
        <dbReference type="EMBL" id="ABR80641.1"/>
    </source>
</evidence>
<keyword evidence="1" id="KW-0614">Plasmid</keyword>
<dbReference type="AlphaFoldDB" id="A6TJ68"/>
<sequence length="33" mass="3666">MYEYLVMVGIVSMDIAKDKSITYLVGDANGNRV</sequence>
<dbReference type="Proteomes" id="UP000000265">
    <property type="component" value="Plasmid pKPN6"/>
</dbReference>
<geneLocation type="plasmid" evidence="1 2">
    <name>pKPN6</name>
</geneLocation>
<evidence type="ECO:0000313" key="2">
    <source>
        <dbReference type="Proteomes" id="UP000000265"/>
    </source>
</evidence>